<evidence type="ECO:0000313" key="7">
    <source>
        <dbReference type="Proteomes" id="UP001279734"/>
    </source>
</evidence>
<dbReference type="PANTHER" id="PTHR33469">
    <property type="entry name" value="PROTEIN ELF4-LIKE 4"/>
    <property type="match status" value="1"/>
</dbReference>
<dbReference type="PANTHER" id="PTHR33469:SF5">
    <property type="entry name" value="PROTEIN EARLY FLOWERING 4"/>
    <property type="match status" value="1"/>
</dbReference>
<dbReference type="GO" id="GO:0042753">
    <property type="term" value="P:positive regulation of circadian rhythm"/>
    <property type="evidence" value="ECO:0007669"/>
    <property type="project" value="InterPro"/>
</dbReference>
<dbReference type="InterPro" id="IPR040462">
    <property type="entry name" value="EARLY_FLOWERING_4"/>
</dbReference>
<dbReference type="Proteomes" id="UP001279734">
    <property type="component" value="Unassembled WGS sequence"/>
</dbReference>
<protein>
    <recommendedName>
        <fullName evidence="5">Protein EARLY FLOWERING 4 domain-containing protein</fullName>
    </recommendedName>
</protein>
<dbReference type="AlphaFoldDB" id="A0AAD3TII9"/>
<comment type="subcellular location">
    <subcellularLocation>
        <location evidence="1">Nucleus</location>
    </subcellularLocation>
</comment>
<evidence type="ECO:0000256" key="1">
    <source>
        <dbReference type="ARBA" id="ARBA00004123"/>
    </source>
</evidence>
<comment type="similarity">
    <text evidence="2">Belongs to the EARLY FLOWERING 4 family.</text>
</comment>
<sequence>MEDVSDGDHRNQHRGNRCLQTLTATEAATANNRRINGFSSDATAAGGVDDDIDAEECDAEVWNEFERSIGQVQTVLDRNRTLIQQVNENHQSRILDNLVKNVPLIQEINGNISKVVSIYSDLSTNFSTMFHQRREMNSKSNADKKGGGTVEE</sequence>
<evidence type="ECO:0000256" key="2">
    <source>
        <dbReference type="ARBA" id="ARBA00009514"/>
    </source>
</evidence>
<proteinExistence type="inferred from homology"/>
<keyword evidence="7" id="KW-1185">Reference proteome</keyword>
<evidence type="ECO:0000259" key="5">
    <source>
        <dbReference type="Pfam" id="PF07011"/>
    </source>
</evidence>
<keyword evidence="3" id="KW-0090">Biological rhythms</keyword>
<name>A0AAD3TII9_NEPGR</name>
<dbReference type="EMBL" id="BSYO01000038">
    <property type="protein sequence ID" value="GMH30558.1"/>
    <property type="molecule type" value="Genomic_DNA"/>
</dbReference>
<evidence type="ECO:0000256" key="4">
    <source>
        <dbReference type="ARBA" id="ARBA00023242"/>
    </source>
</evidence>
<keyword evidence="4" id="KW-0539">Nucleus</keyword>
<dbReference type="GO" id="GO:0009649">
    <property type="term" value="P:entrainment of circadian clock"/>
    <property type="evidence" value="ECO:0007669"/>
    <property type="project" value="TreeGrafter"/>
</dbReference>
<accession>A0AAD3TII9</accession>
<comment type="caution">
    <text evidence="6">The sequence shown here is derived from an EMBL/GenBank/DDBJ whole genome shotgun (WGS) entry which is preliminary data.</text>
</comment>
<reference evidence="6" key="1">
    <citation type="submission" date="2023-05" db="EMBL/GenBank/DDBJ databases">
        <title>Nepenthes gracilis genome sequencing.</title>
        <authorList>
            <person name="Fukushima K."/>
        </authorList>
    </citation>
    <scope>NUCLEOTIDE SEQUENCE</scope>
    <source>
        <strain evidence="6">SING2019-196</strain>
    </source>
</reference>
<dbReference type="GO" id="GO:0005634">
    <property type="term" value="C:nucleus"/>
    <property type="evidence" value="ECO:0007669"/>
    <property type="project" value="UniProtKB-SubCell"/>
</dbReference>
<evidence type="ECO:0000256" key="3">
    <source>
        <dbReference type="ARBA" id="ARBA00023108"/>
    </source>
</evidence>
<feature type="domain" description="Protein EARLY FLOWERING 4" evidence="5">
    <location>
        <begin position="56"/>
        <end position="137"/>
    </location>
</feature>
<organism evidence="6 7">
    <name type="scientific">Nepenthes gracilis</name>
    <name type="common">Slender pitcher plant</name>
    <dbReference type="NCBI Taxonomy" id="150966"/>
    <lineage>
        <taxon>Eukaryota</taxon>
        <taxon>Viridiplantae</taxon>
        <taxon>Streptophyta</taxon>
        <taxon>Embryophyta</taxon>
        <taxon>Tracheophyta</taxon>
        <taxon>Spermatophyta</taxon>
        <taxon>Magnoliopsida</taxon>
        <taxon>eudicotyledons</taxon>
        <taxon>Gunneridae</taxon>
        <taxon>Pentapetalae</taxon>
        <taxon>Caryophyllales</taxon>
        <taxon>Nepenthaceae</taxon>
        <taxon>Nepenthes</taxon>
    </lineage>
</organism>
<dbReference type="GO" id="GO:0048511">
    <property type="term" value="P:rhythmic process"/>
    <property type="evidence" value="ECO:0007669"/>
    <property type="project" value="UniProtKB-KW"/>
</dbReference>
<gene>
    <name evidence="6" type="ORF">Nepgr_032401</name>
</gene>
<dbReference type="Pfam" id="PF07011">
    <property type="entry name" value="Elf4"/>
    <property type="match status" value="1"/>
</dbReference>
<evidence type="ECO:0000313" key="6">
    <source>
        <dbReference type="EMBL" id="GMH30558.1"/>
    </source>
</evidence>
<dbReference type="InterPro" id="IPR009741">
    <property type="entry name" value="EARLY_FLOWERING_4_dom"/>
</dbReference>